<evidence type="ECO:0000259" key="4">
    <source>
        <dbReference type="Pfam" id="PF23585"/>
    </source>
</evidence>
<dbReference type="PANTHER" id="PTHR42028">
    <property type="entry name" value="CHROMOSOME 1, WHOLE GENOME SHOTGUN SEQUENCE"/>
    <property type="match status" value="1"/>
</dbReference>
<feature type="domain" description="DUF7137" evidence="4">
    <location>
        <begin position="138"/>
        <end position="272"/>
    </location>
</feature>
<feature type="chain" id="PRO_5040910591" description="DUF7137 domain-containing protein" evidence="3">
    <location>
        <begin position="24"/>
        <end position="309"/>
    </location>
</feature>
<accession>A0A9W8W784</accession>
<sequence length="309" mass="33370">MRPASGLVHLAVCLSSLAPLASAWPEWFLDSDSIVVARDVVREELPQQTGFLEPRADEESTTQEEATRTGRQIRTTNLNTARIETETDESESDNTNTDDSRETGTRTGTARNTGSRAATGKTNTKDAKPSRTSFSFDVAAGGVSMQTPETMFQPTPLYKVGDYATFGWNYTSLMGTPTAIDVLISCSANGATYTLAANATFEKTPSYTWDTGKQANNVNAPLVVGLYTLIIKDADMAISDIPDPGYLAVARTFQFGMYTPRDYVPYSEWTCDVCNSAPGLSHGGIAVVLTMSLVTIASFTWFVTGLGLQ</sequence>
<keyword evidence="2" id="KW-0472">Membrane</keyword>
<dbReference type="InterPro" id="IPR055561">
    <property type="entry name" value="DUF7137"/>
</dbReference>
<protein>
    <recommendedName>
        <fullName evidence="4">DUF7137 domain-containing protein</fullName>
    </recommendedName>
</protein>
<dbReference type="Pfam" id="PF23585">
    <property type="entry name" value="DUF7137"/>
    <property type="match status" value="1"/>
</dbReference>
<feature type="compositionally biased region" description="Low complexity" evidence="1">
    <location>
        <begin position="105"/>
        <end position="120"/>
    </location>
</feature>
<gene>
    <name evidence="5" type="ORF">N0V84_008916</name>
</gene>
<feature type="transmembrane region" description="Helical" evidence="2">
    <location>
        <begin position="284"/>
        <end position="308"/>
    </location>
</feature>
<keyword evidence="6" id="KW-1185">Reference proteome</keyword>
<feature type="signal peptide" evidence="3">
    <location>
        <begin position="1"/>
        <end position="23"/>
    </location>
</feature>
<dbReference type="OrthoDB" id="2435509at2759"/>
<dbReference type="AlphaFoldDB" id="A0A9W8W784"/>
<organism evidence="5 6">
    <name type="scientific">Fusarium piperis</name>
    <dbReference type="NCBI Taxonomy" id="1435070"/>
    <lineage>
        <taxon>Eukaryota</taxon>
        <taxon>Fungi</taxon>
        <taxon>Dikarya</taxon>
        <taxon>Ascomycota</taxon>
        <taxon>Pezizomycotina</taxon>
        <taxon>Sordariomycetes</taxon>
        <taxon>Hypocreomycetidae</taxon>
        <taxon>Hypocreales</taxon>
        <taxon>Nectriaceae</taxon>
        <taxon>Fusarium</taxon>
        <taxon>Fusarium solani species complex</taxon>
    </lineage>
</organism>
<dbReference type="EMBL" id="JAPEUR010000231">
    <property type="protein sequence ID" value="KAJ4314396.1"/>
    <property type="molecule type" value="Genomic_DNA"/>
</dbReference>
<evidence type="ECO:0000313" key="6">
    <source>
        <dbReference type="Proteomes" id="UP001140502"/>
    </source>
</evidence>
<feature type="compositionally biased region" description="Polar residues" evidence="1">
    <location>
        <begin position="69"/>
        <end position="82"/>
    </location>
</feature>
<comment type="caution">
    <text evidence="5">The sequence shown here is derived from an EMBL/GenBank/DDBJ whole genome shotgun (WGS) entry which is preliminary data.</text>
</comment>
<keyword evidence="3" id="KW-0732">Signal</keyword>
<keyword evidence="2" id="KW-0812">Transmembrane</keyword>
<name>A0A9W8W784_9HYPO</name>
<evidence type="ECO:0000313" key="5">
    <source>
        <dbReference type="EMBL" id="KAJ4314396.1"/>
    </source>
</evidence>
<evidence type="ECO:0000256" key="2">
    <source>
        <dbReference type="SAM" id="Phobius"/>
    </source>
</evidence>
<proteinExistence type="predicted"/>
<evidence type="ECO:0000256" key="3">
    <source>
        <dbReference type="SAM" id="SignalP"/>
    </source>
</evidence>
<reference evidence="5" key="1">
    <citation type="submission" date="2022-10" db="EMBL/GenBank/DDBJ databases">
        <title>Tapping the CABI collections for fungal endophytes: first genome assemblies for Collariella, Neodidymelliopsis, Ascochyta clinopodiicola, Didymella pomorum, Didymosphaeria variabile, Neocosmospora piperis and Neocucurbitaria cava.</title>
        <authorList>
            <person name="Hill R."/>
        </authorList>
    </citation>
    <scope>NUCLEOTIDE SEQUENCE</scope>
    <source>
        <strain evidence="5">IMI 366586</strain>
    </source>
</reference>
<dbReference type="PANTHER" id="PTHR42028:SF1">
    <property type="entry name" value="YALI0E30657P"/>
    <property type="match status" value="1"/>
</dbReference>
<keyword evidence="2" id="KW-1133">Transmembrane helix</keyword>
<dbReference type="Proteomes" id="UP001140502">
    <property type="component" value="Unassembled WGS sequence"/>
</dbReference>
<evidence type="ECO:0000256" key="1">
    <source>
        <dbReference type="SAM" id="MobiDB-lite"/>
    </source>
</evidence>
<feature type="region of interest" description="Disordered" evidence="1">
    <location>
        <begin position="47"/>
        <end position="132"/>
    </location>
</feature>